<keyword evidence="6" id="KW-1185">Reference proteome</keyword>
<accession>A0ABP4XI14</accession>
<evidence type="ECO:0000313" key="5">
    <source>
        <dbReference type="EMBL" id="GAA1780377.1"/>
    </source>
</evidence>
<organism evidence="5 6">
    <name type="scientific">Leucobacter iarius</name>
    <dbReference type="NCBI Taxonomy" id="333963"/>
    <lineage>
        <taxon>Bacteria</taxon>
        <taxon>Bacillati</taxon>
        <taxon>Actinomycetota</taxon>
        <taxon>Actinomycetes</taxon>
        <taxon>Micrococcales</taxon>
        <taxon>Microbacteriaceae</taxon>
        <taxon>Leucobacter</taxon>
    </lineage>
</organism>
<dbReference type="PIRSF" id="PIRSF006078">
    <property type="entry name" value="GlxK"/>
    <property type="match status" value="1"/>
</dbReference>
<sequence>MTRVVIAPDSLKGTISAADAAAALADGWASVDPDARLIPRPMADGGEGTLAAFAAARPDAARMPLGAGRSGDPFWLLLPPEPGAPRGTAVVELAATCGIERVGTGRPFDAGTEAFGAAIAAALDHGVSRLVLGIGSSASTDGGAGVLTALGARLLDRAGAPIAAGARGLLDLERVDLGGIRELPETRVLTDVSNPMTGPRGAAEVFGPQKGLVDPVVRARVDAAMGRLAMLCGLDPATPGTGAAGGVGGALVVLGAELLPGAAEVAGLIGLAEAIAGADLVITGEGAFDGQSAAGKAPSHVAALARAAGVPVALVAGRIAADAPLQGFAAAVSLTELAGSAERSLAEPDRWLRAAGADLAARRNGRRGAGD</sequence>
<evidence type="ECO:0000256" key="1">
    <source>
        <dbReference type="ARBA" id="ARBA00006284"/>
    </source>
</evidence>
<dbReference type="InterPro" id="IPR036129">
    <property type="entry name" value="Glycerate_kinase_sf"/>
</dbReference>
<comment type="caution">
    <text evidence="5">The sequence shown here is derived from an EMBL/GenBank/DDBJ whole genome shotgun (WGS) entry which is preliminary data.</text>
</comment>
<proteinExistence type="inferred from homology"/>
<dbReference type="Gene3D" id="3.40.50.10350">
    <property type="entry name" value="Glycerate kinase, domain 1"/>
    <property type="match status" value="1"/>
</dbReference>
<dbReference type="Proteomes" id="UP001500851">
    <property type="component" value="Unassembled WGS sequence"/>
</dbReference>
<gene>
    <name evidence="5" type="ORF">GCM10009768_06590</name>
</gene>
<dbReference type="SUPFAM" id="SSF110738">
    <property type="entry name" value="Glycerate kinase I"/>
    <property type="match status" value="1"/>
</dbReference>
<dbReference type="NCBIfam" id="TIGR00045">
    <property type="entry name" value="glycerate kinase"/>
    <property type="match status" value="1"/>
</dbReference>
<evidence type="ECO:0000313" key="6">
    <source>
        <dbReference type="Proteomes" id="UP001500851"/>
    </source>
</evidence>
<dbReference type="InterPro" id="IPR018193">
    <property type="entry name" value="Glyc_kinase_flavodox-like_fold"/>
</dbReference>
<name>A0ABP4XI14_9MICO</name>
<keyword evidence="3 4" id="KW-0418">Kinase</keyword>
<keyword evidence="2 4" id="KW-0808">Transferase</keyword>
<evidence type="ECO:0000256" key="4">
    <source>
        <dbReference type="PIRNR" id="PIRNR006078"/>
    </source>
</evidence>
<dbReference type="GO" id="GO:0016301">
    <property type="term" value="F:kinase activity"/>
    <property type="evidence" value="ECO:0007669"/>
    <property type="project" value="UniProtKB-KW"/>
</dbReference>
<comment type="similarity">
    <text evidence="1 4">Belongs to the glycerate kinase type-1 family.</text>
</comment>
<dbReference type="EMBL" id="BAAAOB010000001">
    <property type="protein sequence ID" value="GAA1780377.1"/>
    <property type="molecule type" value="Genomic_DNA"/>
</dbReference>
<dbReference type="RefSeq" id="WP_344029256.1">
    <property type="nucleotide sequence ID" value="NZ_BAAAOB010000001.1"/>
</dbReference>
<evidence type="ECO:0000256" key="2">
    <source>
        <dbReference type="ARBA" id="ARBA00022679"/>
    </source>
</evidence>
<dbReference type="Pfam" id="PF02595">
    <property type="entry name" value="Gly_kinase"/>
    <property type="match status" value="1"/>
</dbReference>
<dbReference type="PANTHER" id="PTHR21599:SF0">
    <property type="entry name" value="GLYCERATE KINASE"/>
    <property type="match status" value="1"/>
</dbReference>
<dbReference type="InterPro" id="IPR004381">
    <property type="entry name" value="Glycerate_kinase"/>
</dbReference>
<dbReference type="Gene3D" id="3.90.1510.10">
    <property type="entry name" value="Glycerate kinase, domain 2"/>
    <property type="match status" value="1"/>
</dbReference>
<dbReference type="PANTHER" id="PTHR21599">
    <property type="entry name" value="GLYCERATE KINASE"/>
    <property type="match status" value="1"/>
</dbReference>
<protein>
    <submittedName>
        <fullName evidence="5">Glycerate kinase</fullName>
    </submittedName>
</protein>
<reference evidence="6" key="1">
    <citation type="journal article" date="2019" name="Int. J. Syst. Evol. Microbiol.">
        <title>The Global Catalogue of Microorganisms (GCM) 10K type strain sequencing project: providing services to taxonomists for standard genome sequencing and annotation.</title>
        <authorList>
            <consortium name="The Broad Institute Genomics Platform"/>
            <consortium name="The Broad Institute Genome Sequencing Center for Infectious Disease"/>
            <person name="Wu L."/>
            <person name="Ma J."/>
        </authorList>
    </citation>
    <scope>NUCLEOTIDE SEQUENCE [LARGE SCALE GENOMIC DNA]</scope>
    <source>
        <strain evidence="6">JCM 14736</strain>
    </source>
</reference>
<dbReference type="InterPro" id="IPR018197">
    <property type="entry name" value="Glycerate_kinase_RE-like"/>
</dbReference>
<evidence type="ECO:0000256" key="3">
    <source>
        <dbReference type="ARBA" id="ARBA00022777"/>
    </source>
</evidence>